<dbReference type="InterPro" id="IPR037442">
    <property type="entry name" value="Melanophilin_FYVE-rel_dom"/>
</dbReference>
<dbReference type="FunFam" id="3.30.40.10:FF:000018">
    <property type="entry name" value="Synaptotagmin-like 5, isoform CRA_a"/>
    <property type="match status" value="1"/>
</dbReference>
<dbReference type="Pfam" id="PF04698">
    <property type="entry name" value="Rab_eff_C"/>
    <property type="match status" value="1"/>
</dbReference>
<feature type="coiled-coil region" evidence="4">
    <location>
        <begin position="29"/>
        <end position="56"/>
    </location>
</feature>
<dbReference type="InterPro" id="IPR051745">
    <property type="entry name" value="Intracell_Transport_Effector"/>
</dbReference>
<keyword evidence="8" id="KW-1185">Reference proteome</keyword>
<protein>
    <submittedName>
        <fullName evidence="7">Melanophilin</fullName>
    </submittedName>
</protein>
<dbReference type="Pfam" id="PF02318">
    <property type="entry name" value="FYVE_2"/>
    <property type="match status" value="1"/>
</dbReference>
<dbReference type="CDD" id="cd15752">
    <property type="entry name" value="FYVE_SlaC2-a"/>
    <property type="match status" value="1"/>
</dbReference>
<dbReference type="InterPro" id="IPR006788">
    <property type="entry name" value="Myrip/Melanophilin"/>
</dbReference>
<reference evidence="7" key="2">
    <citation type="submission" date="2025-09" db="UniProtKB">
        <authorList>
            <consortium name="Ensembl"/>
        </authorList>
    </citation>
    <scope>IDENTIFICATION</scope>
</reference>
<dbReference type="Gene3D" id="3.30.40.10">
    <property type="entry name" value="Zinc/RING finger domain, C3HC4 (zinc finger)"/>
    <property type="match status" value="1"/>
</dbReference>
<dbReference type="InterPro" id="IPR010911">
    <property type="entry name" value="Rab_BD"/>
</dbReference>
<dbReference type="PROSITE" id="PS50916">
    <property type="entry name" value="RABBD"/>
    <property type="match status" value="1"/>
</dbReference>
<dbReference type="GO" id="GO:0031267">
    <property type="term" value="F:small GTPase binding"/>
    <property type="evidence" value="ECO:0007669"/>
    <property type="project" value="InterPro"/>
</dbReference>
<dbReference type="GO" id="GO:0008270">
    <property type="term" value="F:zinc ion binding"/>
    <property type="evidence" value="ECO:0007669"/>
    <property type="project" value="UniProtKB-KW"/>
</dbReference>
<dbReference type="InterPro" id="IPR013083">
    <property type="entry name" value="Znf_RING/FYVE/PHD"/>
</dbReference>
<feature type="compositionally biased region" description="Polar residues" evidence="5">
    <location>
        <begin position="227"/>
        <end position="237"/>
    </location>
</feature>
<sequence length="648" mass="72859">MGRKLDLSKLTDEEAKHVWEVVQRDFDLRKKEEERLEELKCKIDQESSKREFLTSQSHLNETHCVHCLQPFKFLLNSKRQCLDCRFYTCKNCSRYNKKEQGWVCDPCRLSRIVKIGSLEWYYEHVRSRFKRFGSAKVLQSLYGRLQPGQGLNSAFLGLHDRVYSLPDINRECQLLSSGDAGGDSDEEDNVLRGAEAEHYSRMCKTKRLLSVHPFDFELDSDYSAQSRRQSVQLSPAASSPDAFQSFPDFPNSAEDGSQESRITDADLVFHHVLQEPGASAPEQHFSTEVRLTVNARRRSLERNPKPGMLWNEPPRARYSADMDTSDEEVRGAQLPAHPTKRRNRASSQENISHSSNQSLAPESHTDPDAEEEELKRKLEELASNISDKEVSSEEEEREEEKRAKKPEMSSSSEAMARDVRKRSSAQALSEITAKVLRAINATEEAVWESVHGHSQGWALPAGQLPGLPGGKEVAEVYQELEENVYLTAGKTYQLEKTLKDLEEGAQHSGTTDSELSELEDKVASAAAQVQQAESEISDIESRIAALSAAGLTVKSVEKAKKKSGVQAACLHSPGPASSSPGESLDDIKAMPGLQRFRRKFNSPLEITSFDDSFERNSAYRGSLTQRNPNGKNRRVERLFAKPVMTHLS</sequence>
<reference evidence="7" key="1">
    <citation type="submission" date="2025-08" db="UniProtKB">
        <authorList>
            <consortium name="Ensembl"/>
        </authorList>
    </citation>
    <scope>IDENTIFICATION</scope>
</reference>
<keyword evidence="2" id="KW-0863">Zinc-finger</keyword>
<dbReference type="InterPro" id="IPR041282">
    <property type="entry name" value="FYVE_2"/>
</dbReference>
<dbReference type="PANTHER" id="PTHR14555">
    <property type="entry name" value="MYELIN-ASSOCIATED OLIGODENDROCYTIC BASIC PROTEIN MOBP -RELATED"/>
    <property type="match status" value="1"/>
</dbReference>
<evidence type="ECO:0000256" key="2">
    <source>
        <dbReference type="ARBA" id="ARBA00022771"/>
    </source>
</evidence>
<dbReference type="PANTHER" id="PTHR14555:SF1">
    <property type="entry name" value="MELANOPHILIN"/>
    <property type="match status" value="1"/>
</dbReference>
<dbReference type="InterPro" id="IPR011011">
    <property type="entry name" value="Znf_FYVE_PHD"/>
</dbReference>
<dbReference type="GO" id="GO:0003779">
    <property type="term" value="F:actin binding"/>
    <property type="evidence" value="ECO:0007669"/>
    <property type="project" value="TreeGrafter"/>
</dbReference>
<dbReference type="CTD" id="79083"/>
<evidence type="ECO:0000313" key="7">
    <source>
        <dbReference type="Ensembl" id="ENSSCAP00000011825.1"/>
    </source>
</evidence>
<evidence type="ECO:0000259" key="6">
    <source>
        <dbReference type="PROSITE" id="PS50916"/>
    </source>
</evidence>
<dbReference type="Ensembl" id="ENSSCAT00000013321.1">
    <property type="protein sequence ID" value="ENSSCAP00000011825.1"/>
    <property type="gene ID" value="ENSSCAG00000008835.1"/>
</dbReference>
<organism evidence="7 8">
    <name type="scientific">Serinus canaria</name>
    <name type="common">Island canary</name>
    <name type="synonym">Fringilla canaria</name>
    <dbReference type="NCBI Taxonomy" id="9135"/>
    <lineage>
        <taxon>Eukaryota</taxon>
        <taxon>Metazoa</taxon>
        <taxon>Chordata</taxon>
        <taxon>Craniata</taxon>
        <taxon>Vertebrata</taxon>
        <taxon>Euteleostomi</taxon>
        <taxon>Archelosauria</taxon>
        <taxon>Archosauria</taxon>
        <taxon>Dinosauria</taxon>
        <taxon>Saurischia</taxon>
        <taxon>Theropoda</taxon>
        <taxon>Coelurosauria</taxon>
        <taxon>Aves</taxon>
        <taxon>Neognathae</taxon>
        <taxon>Neoaves</taxon>
        <taxon>Telluraves</taxon>
        <taxon>Australaves</taxon>
        <taxon>Passeriformes</taxon>
        <taxon>Passeroidea</taxon>
        <taxon>Fringillidae</taxon>
        <taxon>Carduelinae</taxon>
        <taxon>Serinus</taxon>
    </lineage>
</organism>
<evidence type="ECO:0000256" key="1">
    <source>
        <dbReference type="ARBA" id="ARBA00022723"/>
    </source>
</evidence>
<feature type="domain" description="RabBD" evidence="6">
    <location>
        <begin position="4"/>
        <end position="124"/>
    </location>
</feature>
<dbReference type="GO" id="GO:0030864">
    <property type="term" value="C:cortical actin cytoskeleton"/>
    <property type="evidence" value="ECO:0007669"/>
    <property type="project" value="TreeGrafter"/>
</dbReference>
<evidence type="ECO:0000313" key="8">
    <source>
        <dbReference type="Proteomes" id="UP000694409"/>
    </source>
</evidence>
<keyword evidence="3" id="KW-0862">Zinc</keyword>
<dbReference type="SUPFAM" id="SSF57903">
    <property type="entry name" value="FYVE/PHD zinc finger"/>
    <property type="match status" value="1"/>
</dbReference>
<feature type="compositionally biased region" description="Polar residues" evidence="5">
    <location>
        <begin position="345"/>
        <end position="360"/>
    </location>
</feature>
<proteinExistence type="predicted"/>
<accession>A0A8C9UD37</accession>
<keyword evidence="1" id="KW-0479">Metal-binding</keyword>
<evidence type="ECO:0000256" key="4">
    <source>
        <dbReference type="SAM" id="Coils"/>
    </source>
</evidence>
<dbReference type="GO" id="GO:0017022">
    <property type="term" value="F:myosin binding"/>
    <property type="evidence" value="ECO:0007669"/>
    <property type="project" value="TreeGrafter"/>
</dbReference>
<dbReference type="Proteomes" id="UP000694409">
    <property type="component" value="Unassembled WGS sequence"/>
</dbReference>
<evidence type="ECO:0000256" key="3">
    <source>
        <dbReference type="ARBA" id="ARBA00022833"/>
    </source>
</evidence>
<gene>
    <name evidence="7" type="primary">MLPH</name>
</gene>
<feature type="coiled-coil region" evidence="4">
    <location>
        <begin position="515"/>
        <end position="549"/>
    </location>
</feature>
<dbReference type="GO" id="GO:0006886">
    <property type="term" value="P:intracellular protein transport"/>
    <property type="evidence" value="ECO:0007669"/>
    <property type="project" value="InterPro"/>
</dbReference>
<evidence type="ECO:0000256" key="5">
    <source>
        <dbReference type="SAM" id="MobiDB-lite"/>
    </source>
</evidence>
<dbReference type="GeneTree" id="ENSGT00950000183138"/>
<feature type="compositionally biased region" description="Basic and acidic residues" evidence="5">
    <location>
        <begin position="363"/>
        <end position="391"/>
    </location>
</feature>
<keyword evidence="4" id="KW-0175">Coiled coil</keyword>
<feature type="region of interest" description="Disordered" evidence="5">
    <location>
        <begin position="227"/>
        <end position="258"/>
    </location>
</feature>
<name>A0A8C9UD37_SERCA</name>
<feature type="region of interest" description="Disordered" evidence="5">
    <location>
        <begin position="296"/>
        <end position="424"/>
    </location>
</feature>
<dbReference type="GeneID" id="103814583"/>
<dbReference type="OrthoDB" id="10072397at2759"/>
<dbReference type="AlphaFoldDB" id="A0A8C9UD37"/>